<dbReference type="GO" id="GO:0043565">
    <property type="term" value="F:sequence-specific DNA binding"/>
    <property type="evidence" value="ECO:0007669"/>
    <property type="project" value="InterPro"/>
</dbReference>
<dbReference type="Pfam" id="PF02311">
    <property type="entry name" value="AraC_binding"/>
    <property type="match status" value="1"/>
</dbReference>
<evidence type="ECO:0000256" key="1">
    <source>
        <dbReference type="ARBA" id="ARBA00023015"/>
    </source>
</evidence>
<evidence type="ECO:0000313" key="6">
    <source>
        <dbReference type="Proteomes" id="UP000253208"/>
    </source>
</evidence>
<name>A0A367G0P7_9FIRM</name>
<evidence type="ECO:0000256" key="3">
    <source>
        <dbReference type="ARBA" id="ARBA00023163"/>
    </source>
</evidence>
<dbReference type="InterPro" id="IPR014710">
    <property type="entry name" value="RmlC-like_jellyroll"/>
</dbReference>
<dbReference type="PANTHER" id="PTHR43280">
    <property type="entry name" value="ARAC-FAMILY TRANSCRIPTIONAL REGULATOR"/>
    <property type="match status" value="1"/>
</dbReference>
<dbReference type="PROSITE" id="PS01124">
    <property type="entry name" value="HTH_ARAC_FAMILY_2"/>
    <property type="match status" value="1"/>
</dbReference>
<evidence type="ECO:0000313" key="5">
    <source>
        <dbReference type="EMBL" id="RCH43571.1"/>
    </source>
</evidence>
<evidence type="ECO:0000256" key="2">
    <source>
        <dbReference type="ARBA" id="ARBA00023125"/>
    </source>
</evidence>
<dbReference type="Gene3D" id="1.10.10.60">
    <property type="entry name" value="Homeodomain-like"/>
    <property type="match status" value="2"/>
</dbReference>
<dbReference type="RefSeq" id="WP_092068528.1">
    <property type="nucleotide sequence ID" value="NZ_PSQG01000013.1"/>
</dbReference>
<dbReference type="Proteomes" id="UP000253208">
    <property type="component" value="Unassembled WGS sequence"/>
</dbReference>
<reference evidence="5 6" key="1">
    <citation type="submission" date="2018-02" db="EMBL/GenBank/DDBJ databases">
        <title>Complete genome sequencing of Faecalibacterium prausnitzii strains isolated from the human gut.</title>
        <authorList>
            <person name="Fitzgerald B.C."/>
            <person name="Shkoporov A.N."/>
            <person name="Ross P.R."/>
            <person name="Hill C."/>
        </authorList>
    </citation>
    <scope>NUCLEOTIDE SEQUENCE [LARGE SCALE GENOMIC DNA]</scope>
    <source>
        <strain evidence="5 6">APC942/31-1</strain>
    </source>
</reference>
<evidence type="ECO:0000259" key="4">
    <source>
        <dbReference type="PROSITE" id="PS01124"/>
    </source>
</evidence>
<dbReference type="EMBL" id="PSQG01000013">
    <property type="protein sequence ID" value="RCH43571.1"/>
    <property type="molecule type" value="Genomic_DNA"/>
</dbReference>
<feature type="domain" description="HTH araC/xylS-type" evidence="4">
    <location>
        <begin position="203"/>
        <end position="301"/>
    </location>
</feature>
<dbReference type="SUPFAM" id="SSF46689">
    <property type="entry name" value="Homeodomain-like"/>
    <property type="match status" value="2"/>
</dbReference>
<dbReference type="InterPro" id="IPR018060">
    <property type="entry name" value="HTH_AraC"/>
</dbReference>
<dbReference type="InterPro" id="IPR020449">
    <property type="entry name" value="Tscrpt_reg_AraC-type_HTH"/>
</dbReference>
<gene>
    <name evidence="5" type="ORF">C4886_10365</name>
</gene>
<accession>A0A367G0P7</accession>
<dbReference type="SMART" id="SM00342">
    <property type="entry name" value="HTH_ARAC"/>
    <property type="match status" value="1"/>
</dbReference>
<dbReference type="InterPro" id="IPR037923">
    <property type="entry name" value="HTH-like"/>
</dbReference>
<sequence>MPETDTSAKNPLHVSEVDDNLKELSPHGSFELPVETYMANCEIFHALYDHWHSEMEIMYIEKGSGFARLNRESIRLKKGDILIVNCGVLHSMRTDLKKPLYYKSVVFSLGFLAGQPGDICQECVVSPLIENKAEFCHHIEEGDSGYEKLREIFLEIHDCHTEKKPYFYVKLKMLFFDFFYEMLTKHYIIPVSTEQNKSLAAVKKVLDHISLHYQENLTVSELSGLSNYSEYYFMKLFRQYTGKTLVEYINDFRMEKAKYLLTHSDAPVTEIAMQVGFNSTSYFIKKFQQSNKVSPHKYRKSMRQI</sequence>
<keyword evidence="3" id="KW-0804">Transcription</keyword>
<dbReference type="SUPFAM" id="SSF51215">
    <property type="entry name" value="Regulatory protein AraC"/>
    <property type="match status" value="1"/>
</dbReference>
<dbReference type="GO" id="GO:0003700">
    <property type="term" value="F:DNA-binding transcription factor activity"/>
    <property type="evidence" value="ECO:0007669"/>
    <property type="project" value="InterPro"/>
</dbReference>
<comment type="caution">
    <text evidence="5">The sequence shown here is derived from an EMBL/GenBank/DDBJ whole genome shotgun (WGS) entry which is preliminary data.</text>
</comment>
<dbReference type="InterPro" id="IPR003313">
    <property type="entry name" value="AraC-bd"/>
</dbReference>
<dbReference type="PANTHER" id="PTHR43280:SF28">
    <property type="entry name" value="HTH-TYPE TRANSCRIPTIONAL ACTIVATOR RHAS"/>
    <property type="match status" value="1"/>
</dbReference>
<proteinExistence type="predicted"/>
<keyword evidence="1" id="KW-0805">Transcription regulation</keyword>
<dbReference type="InterPro" id="IPR009057">
    <property type="entry name" value="Homeodomain-like_sf"/>
</dbReference>
<dbReference type="AlphaFoldDB" id="A0A367G0P7"/>
<dbReference type="Gene3D" id="2.60.120.10">
    <property type="entry name" value="Jelly Rolls"/>
    <property type="match status" value="1"/>
</dbReference>
<dbReference type="PROSITE" id="PS00041">
    <property type="entry name" value="HTH_ARAC_FAMILY_1"/>
    <property type="match status" value="1"/>
</dbReference>
<organism evidence="5 6">
    <name type="scientific">Blautia obeum</name>
    <dbReference type="NCBI Taxonomy" id="40520"/>
    <lineage>
        <taxon>Bacteria</taxon>
        <taxon>Bacillati</taxon>
        <taxon>Bacillota</taxon>
        <taxon>Clostridia</taxon>
        <taxon>Lachnospirales</taxon>
        <taxon>Lachnospiraceae</taxon>
        <taxon>Blautia</taxon>
    </lineage>
</organism>
<dbReference type="Pfam" id="PF12833">
    <property type="entry name" value="HTH_18"/>
    <property type="match status" value="1"/>
</dbReference>
<dbReference type="PRINTS" id="PR00032">
    <property type="entry name" value="HTHARAC"/>
</dbReference>
<keyword evidence="2" id="KW-0238">DNA-binding</keyword>
<protein>
    <submittedName>
        <fullName evidence="5">AraC family transcriptional regulator</fullName>
    </submittedName>
</protein>
<dbReference type="InterPro" id="IPR018062">
    <property type="entry name" value="HTH_AraC-typ_CS"/>
</dbReference>